<keyword evidence="9" id="KW-0808">Transferase</keyword>
<gene>
    <name evidence="22" type="ORF">Lepto1489_21745</name>
</gene>
<keyword evidence="12" id="KW-0573">Peptidoglycan synthesis</keyword>
<accession>A0AAQ0B4Q4</accession>
<evidence type="ECO:0000256" key="18">
    <source>
        <dbReference type="SAM" id="MobiDB-lite"/>
    </source>
</evidence>
<evidence type="ECO:0000256" key="6">
    <source>
        <dbReference type="ARBA" id="ARBA00022645"/>
    </source>
</evidence>
<evidence type="ECO:0000256" key="13">
    <source>
        <dbReference type="ARBA" id="ARBA00023136"/>
    </source>
</evidence>
<feature type="domain" description="Penicillin-binding protein transpeptidase" evidence="20">
    <location>
        <begin position="391"/>
        <end position="659"/>
    </location>
</feature>
<organism evidence="22 23">
    <name type="scientific">Leptospira interrogans serovar Bataviae</name>
    <dbReference type="NCBI Taxonomy" id="312175"/>
    <lineage>
        <taxon>Bacteria</taxon>
        <taxon>Pseudomonadati</taxon>
        <taxon>Spirochaetota</taxon>
        <taxon>Spirochaetia</taxon>
        <taxon>Leptospirales</taxon>
        <taxon>Leptospiraceae</taxon>
        <taxon>Leptospira</taxon>
    </lineage>
</organism>
<dbReference type="InterPro" id="IPR036950">
    <property type="entry name" value="PBP_transglycosylase"/>
</dbReference>
<comment type="pathway">
    <text evidence="2">Cell wall biogenesis; peptidoglycan biosynthesis.</text>
</comment>
<dbReference type="GO" id="GO:0009002">
    <property type="term" value="F:serine-type D-Ala-D-Ala carboxypeptidase activity"/>
    <property type="evidence" value="ECO:0007669"/>
    <property type="project" value="UniProtKB-EC"/>
</dbReference>
<evidence type="ECO:0000256" key="8">
    <source>
        <dbReference type="ARBA" id="ARBA00022676"/>
    </source>
</evidence>
<keyword evidence="11" id="KW-0133">Cell shape</keyword>
<comment type="subcellular location">
    <subcellularLocation>
        <location evidence="1">Cell membrane</location>
    </subcellularLocation>
</comment>
<dbReference type="GO" id="GO:0008658">
    <property type="term" value="F:penicillin binding"/>
    <property type="evidence" value="ECO:0007669"/>
    <property type="project" value="InterPro"/>
</dbReference>
<keyword evidence="13 19" id="KW-0472">Membrane</keyword>
<dbReference type="InterPro" id="IPR050396">
    <property type="entry name" value="Glycosyltr_51/Transpeptidase"/>
</dbReference>
<reference evidence="22" key="1">
    <citation type="submission" date="2019-09" db="EMBL/GenBank/DDBJ databases">
        <title>Comparative Genomics of Leptospira interrogans Reveals Genome Plasticity - A Common Adaptive Strategy for Survival in Various Hosts.</title>
        <authorList>
            <person name="Ramli S.R."/>
            <person name="Bunk B."/>
            <person name="Goris M."/>
            <person name="Bhuju S."/>
            <person name="Jarek M."/>
            <person name="Sproer C."/>
            <person name="Mustakim S."/>
            <person name="Strommenger B."/>
            <person name="Pessler F."/>
        </authorList>
    </citation>
    <scope>NUCLEOTIDE SEQUENCE</scope>
    <source>
        <strain evidence="22">1489</strain>
        <plasmid evidence="22">p1</plasmid>
    </source>
</reference>
<evidence type="ECO:0000259" key="21">
    <source>
        <dbReference type="Pfam" id="PF00912"/>
    </source>
</evidence>
<feature type="compositionally biased region" description="Basic and acidic residues" evidence="18">
    <location>
        <begin position="746"/>
        <end position="760"/>
    </location>
</feature>
<dbReference type="InterPro" id="IPR001460">
    <property type="entry name" value="PCN-bd_Tpept"/>
</dbReference>
<evidence type="ECO:0000256" key="15">
    <source>
        <dbReference type="ARBA" id="ARBA00023316"/>
    </source>
</evidence>
<evidence type="ECO:0000256" key="10">
    <source>
        <dbReference type="ARBA" id="ARBA00022801"/>
    </source>
</evidence>
<keyword evidence="15" id="KW-0961">Cell wall biogenesis/degradation</keyword>
<comment type="catalytic activity">
    <reaction evidence="17">
        <text>[GlcNAc-(1-&gt;4)-Mur2Ac(oyl-L-Ala-gamma-D-Glu-L-Lys-D-Ala-D-Ala)](n)-di-trans,octa-cis-undecaprenyl diphosphate + beta-D-GlcNAc-(1-&gt;4)-Mur2Ac(oyl-L-Ala-gamma-D-Glu-L-Lys-D-Ala-D-Ala)-di-trans,octa-cis-undecaprenyl diphosphate = [GlcNAc-(1-&gt;4)-Mur2Ac(oyl-L-Ala-gamma-D-Glu-L-Lys-D-Ala-D-Ala)](n+1)-di-trans,octa-cis-undecaprenyl diphosphate + di-trans,octa-cis-undecaprenyl diphosphate + H(+)</text>
        <dbReference type="Rhea" id="RHEA:23708"/>
        <dbReference type="Rhea" id="RHEA-COMP:9602"/>
        <dbReference type="Rhea" id="RHEA-COMP:9603"/>
        <dbReference type="ChEBI" id="CHEBI:15378"/>
        <dbReference type="ChEBI" id="CHEBI:58405"/>
        <dbReference type="ChEBI" id="CHEBI:60033"/>
        <dbReference type="ChEBI" id="CHEBI:78435"/>
        <dbReference type="EC" id="2.4.99.28"/>
    </reaction>
</comment>
<evidence type="ECO:0000256" key="2">
    <source>
        <dbReference type="ARBA" id="ARBA00004752"/>
    </source>
</evidence>
<dbReference type="GO" id="GO:0071555">
    <property type="term" value="P:cell wall organization"/>
    <property type="evidence" value="ECO:0007669"/>
    <property type="project" value="UniProtKB-KW"/>
</dbReference>
<name>A0AAQ0B4Q4_LEPIR</name>
<comment type="catalytic activity">
    <reaction evidence="16">
        <text>Preferential cleavage: (Ac)2-L-Lys-D-Ala-|-D-Ala. Also transpeptidation of peptidyl-alanyl moieties that are N-acyl substituents of D-alanine.</text>
        <dbReference type="EC" id="3.4.16.4"/>
    </reaction>
</comment>
<geneLocation type="plasmid" evidence="22 23">
    <name>p1</name>
</geneLocation>
<feature type="domain" description="Glycosyl transferase family 51" evidence="21">
    <location>
        <begin position="113"/>
        <end position="265"/>
    </location>
</feature>
<dbReference type="InterPro" id="IPR023346">
    <property type="entry name" value="Lysozyme-like_dom_sf"/>
</dbReference>
<keyword evidence="6" id="KW-0121">Carboxypeptidase</keyword>
<keyword evidence="10" id="KW-0378">Hydrolase</keyword>
<evidence type="ECO:0000313" key="23">
    <source>
        <dbReference type="Proteomes" id="UP000663255"/>
    </source>
</evidence>
<feature type="compositionally biased region" description="Basic and acidic residues" evidence="18">
    <location>
        <begin position="723"/>
        <end position="736"/>
    </location>
</feature>
<evidence type="ECO:0000256" key="16">
    <source>
        <dbReference type="ARBA" id="ARBA00034000"/>
    </source>
</evidence>
<evidence type="ECO:0000256" key="12">
    <source>
        <dbReference type="ARBA" id="ARBA00022984"/>
    </source>
</evidence>
<dbReference type="Pfam" id="PF00912">
    <property type="entry name" value="Transgly"/>
    <property type="match status" value="1"/>
</dbReference>
<evidence type="ECO:0000256" key="4">
    <source>
        <dbReference type="ARBA" id="ARBA00007739"/>
    </source>
</evidence>
<sequence length="760" mass="85711">MPMNWKLFQERVLRLYQTLVANRKKLFRWSFYFATGIFVLFVLVTIFQFCIFLYSKDLIYHELNSLKSGLSREGQKKVPSQIISIFDRNNLLLGEYNRGANHTLSLKQCSLLGTVQKTLIASEDQDFYSHNGFSFKGILRAFWRNLISFQIQQGGGTITQQLARNLFTERKRNSITRKIYETILAFYVESKLGKNEILCLYLNKAYFGQNSYGIEEASRFYFNKSASKLSYAEAAILIGVLPAPSLYNPVRNISSAIKKQMNVLDLLVKNEILTEKEAVKKANEFKTLYQINESNLENPYGKIAKSGTNKSFSINHAPEINEYILKYLTENFESLQNSNDHIQIYTTLELTKQLTLKKILNGDIDSLRWSFRNGSGLGYEKAKSYSIGIQGVVVTIEPNSGEILAISGGGNLSDPYQSMTRAFYMKRQVGSVLKGFLYGVAMEEGIIDENSELDDSPINIAGYKPRNWYGSYLGKISVAKALQRSVNTVAVKTLKDLGISKYIDYIQNGLILSRSETKRFPKDLTLALGSADFSPMEVGTLYSEIVNGGTVIEPAFLRKIVVDGNLYYQNESIGYQGNRIFKKSTCASILEFLKSVFDTGGTASWVGDKKKRNSEYLNYDIAGKSGTVENENPAYDKLGLKGARDIWFVGLTPMEVTVVWFGHDEGVPIPGSGSSVAASTWAKYAQSTIQPKEDRKFFLNVTSSMEDVPSSLRNESSSEENDSSEKELNRFEKDNQQEDPDFYPSNEEKIYVAPDEKPKG</sequence>
<dbReference type="SUPFAM" id="SSF56601">
    <property type="entry name" value="beta-lactamase/transpeptidase-like"/>
    <property type="match status" value="1"/>
</dbReference>
<dbReference type="Proteomes" id="UP000663255">
    <property type="component" value="Plasmid p1"/>
</dbReference>
<dbReference type="Pfam" id="PF00905">
    <property type="entry name" value="Transpeptidase"/>
    <property type="match status" value="1"/>
</dbReference>
<keyword evidence="5" id="KW-1003">Cell membrane</keyword>
<keyword evidence="8" id="KW-0328">Glycosyltransferase</keyword>
<dbReference type="EMBL" id="CP043895">
    <property type="protein sequence ID" value="QOI53003.1"/>
    <property type="molecule type" value="Genomic_DNA"/>
</dbReference>
<dbReference type="GO" id="GO:0030288">
    <property type="term" value="C:outer membrane-bounded periplasmic space"/>
    <property type="evidence" value="ECO:0007669"/>
    <property type="project" value="TreeGrafter"/>
</dbReference>
<keyword evidence="22" id="KW-0614">Plasmid</keyword>
<protein>
    <submittedName>
        <fullName evidence="22">Penicillin-binding protein</fullName>
    </submittedName>
</protein>
<dbReference type="InterPro" id="IPR012338">
    <property type="entry name" value="Beta-lactam/transpept-like"/>
</dbReference>
<evidence type="ECO:0000256" key="1">
    <source>
        <dbReference type="ARBA" id="ARBA00004236"/>
    </source>
</evidence>
<dbReference type="GO" id="GO:0009252">
    <property type="term" value="P:peptidoglycan biosynthetic process"/>
    <property type="evidence" value="ECO:0007669"/>
    <property type="project" value="UniProtKB-KW"/>
</dbReference>
<feature type="transmembrane region" description="Helical" evidence="19">
    <location>
        <begin position="31"/>
        <end position="54"/>
    </location>
</feature>
<evidence type="ECO:0000256" key="11">
    <source>
        <dbReference type="ARBA" id="ARBA00022960"/>
    </source>
</evidence>
<comment type="similarity">
    <text evidence="3">In the C-terminal section; belongs to the transpeptidase family.</text>
</comment>
<evidence type="ECO:0000256" key="3">
    <source>
        <dbReference type="ARBA" id="ARBA00007090"/>
    </source>
</evidence>
<evidence type="ECO:0000256" key="17">
    <source>
        <dbReference type="ARBA" id="ARBA00049902"/>
    </source>
</evidence>
<evidence type="ECO:0000256" key="19">
    <source>
        <dbReference type="SAM" id="Phobius"/>
    </source>
</evidence>
<evidence type="ECO:0000256" key="9">
    <source>
        <dbReference type="ARBA" id="ARBA00022679"/>
    </source>
</evidence>
<evidence type="ECO:0000313" key="22">
    <source>
        <dbReference type="EMBL" id="QOI53003.1"/>
    </source>
</evidence>
<evidence type="ECO:0000256" key="5">
    <source>
        <dbReference type="ARBA" id="ARBA00022475"/>
    </source>
</evidence>
<keyword evidence="14" id="KW-0511">Multifunctional enzyme</keyword>
<dbReference type="PANTHER" id="PTHR32282">
    <property type="entry name" value="BINDING PROTEIN TRANSPEPTIDASE, PUTATIVE-RELATED"/>
    <property type="match status" value="1"/>
</dbReference>
<dbReference type="GO" id="GO:0006508">
    <property type="term" value="P:proteolysis"/>
    <property type="evidence" value="ECO:0007669"/>
    <property type="project" value="UniProtKB-KW"/>
</dbReference>
<dbReference type="GO" id="GO:0008360">
    <property type="term" value="P:regulation of cell shape"/>
    <property type="evidence" value="ECO:0007669"/>
    <property type="project" value="UniProtKB-KW"/>
</dbReference>
<keyword evidence="19" id="KW-0812">Transmembrane</keyword>
<dbReference type="Gene3D" id="3.40.710.10">
    <property type="entry name" value="DD-peptidase/beta-lactamase superfamily"/>
    <property type="match status" value="1"/>
</dbReference>
<dbReference type="PANTHER" id="PTHR32282:SF11">
    <property type="entry name" value="PENICILLIN-BINDING PROTEIN 1B"/>
    <property type="match status" value="1"/>
</dbReference>
<dbReference type="GO" id="GO:0008955">
    <property type="term" value="F:peptidoglycan glycosyltransferase activity"/>
    <property type="evidence" value="ECO:0007669"/>
    <property type="project" value="UniProtKB-EC"/>
</dbReference>
<proteinExistence type="inferred from homology"/>
<evidence type="ECO:0000256" key="14">
    <source>
        <dbReference type="ARBA" id="ARBA00023268"/>
    </source>
</evidence>
<evidence type="ECO:0000259" key="20">
    <source>
        <dbReference type="Pfam" id="PF00905"/>
    </source>
</evidence>
<dbReference type="InterPro" id="IPR001264">
    <property type="entry name" value="Glyco_trans_51"/>
</dbReference>
<dbReference type="Gene3D" id="1.10.3810.10">
    <property type="entry name" value="Biosynthetic peptidoglycan transglycosylase-like"/>
    <property type="match status" value="1"/>
</dbReference>
<dbReference type="SUPFAM" id="SSF53955">
    <property type="entry name" value="Lysozyme-like"/>
    <property type="match status" value="1"/>
</dbReference>
<keyword evidence="7" id="KW-0645">Protease</keyword>
<keyword evidence="19" id="KW-1133">Transmembrane helix</keyword>
<comment type="similarity">
    <text evidence="4">In the N-terminal section; belongs to the glycosyltransferase 51 family.</text>
</comment>
<feature type="region of interest" description="Disordered" evidence="18">
    <location>
        <begin position="706"/>
        <end position="760"/>
    </location>
</feature>
<evidence type="ECO:0000256" key="7">
    <source>
        <dbReference type="ARBA" id="ARBA00022670"/>
    </source>
</evidence>
<dbReference type="AlphaFoldDB" id="A0AAQ0B4Q4"/>
<dbReference type="GO" id="GO:0005886">
    <property type="term" value="C:plasma membrane"/>
    <property type="evidence" value="ECO:0007669"/>
    <property type="project" value="UniProtKB-SubCell"/>
</dbReference>